<proteinExistence type="predicted"/>
<dbReference type="RefSeq" id="WP_102174972.1">
    <property type="nucleotide sequence ID" value="NZ_NMQA01000339.1"/>
</dbReference>
<evidence type="ECO:0000256" key="4">
    <source>
        <dbReference type="ARBA" id="ARBA00023110"/>
    </source>
</evidence>
<organism evidence="8 9">
    <name type="scientific">Fischerella thermalis CCMEE 5268</name>
    <dbReference type="NCBI Taxonomy" id="2019662"/>
    <lineage>
        <taxon>Bacteria</taxon>
        <taxon>Bacillati</taxon>
        <taxon>Cyanobacteriota</taxon>
        <taxon>Cyanophyceae</taxon>
        <taxon>Nostocales</taxon>
        <taxon>Hapalosiphonaceae</taxon>
        <taxon>Fischerella</taxon>
    </lineage>
</organism>
<dbReference type="PROSITE" id="PS50198">
    <property type="entry name" value="PPIC_PPIASE_2"/>
    <property type="match status" value="1"/>
</dbReference>
<reference evidence="8 9" key="1">
    <citation type="submission" date="2017-07" db="EMBL/GenBank/DDBJ databases">
        <title>Genomes of Fischerella (Mastigocladus) sp. strains.</title>
        <authorList>
            <person name="Miller S.R."/>
        </authorList>
    </citation>
    <scope>NUCLEOTIDE SEQUENCE [LARGE SCALE GENOMIC DNA]</scope>
    <source>
        <strain evidence="8 9">CCMEE 5268</strain>
    </source>
</reference>
<keyword evidence="3" id="KW-0732">Signal</keyword>
<name>A0A2N6KA78_9CYAN</name>
<dbReference type="InterPro" id="IPR027304">
    <property type="entry name" value="Trigger_fact/SurA_dom_sf"/>
</dbReference>
<evidence type="ECO:0000256" key="2">
    <source>
        <dbReference type="ARBA" id="ARBA00013194"/>
    </source>
</evidence>
<dbReference type="Gene3D" id="3.10.50.40">
    <property type="match status" value="1"/>
</dbReference>
<evidence type="ECO:0000259" key="7">
    <source>
        <dbReference type="PROSITE" id="PS50198"/>
    </source>
</evidence>
<dbReference type="InterPro" id="IPR000297">
    <property type="entry name" value="PPIase_PpiC"/>
</dbReference>
<dbReference type="PANTHER" id="PTHR47245:SF1">
    <property type="entry name" value="FOLDASE PROTEIN PRSA"/>
    <property type="match status" value="1"/>
</dbReference>
<dbReference type="Proteomes" id="UP000235025">
    <property type="component" value="Unassembled WGS sequence"/>
</dbReference>
<sequence>MTDISQIGISPEEIINYLKSEMRLREVCQKILYQRIINKVAQERGIIVTTEEIEIEADRQRREQHLEKAVDTLTWLAKQLVSPYDWEIGIRNQLLAAKLAQTLFAKEVEKFFNQNRQEFEQIVLYQIIVTCEKLAQEIYYQIEEGEISFYEAAHIYDIDEHRRQKCGYEGKFYRWAIQANMVEVVLGNPPKRIIGPLKSEQGYHILMVEEVIAAELTPQRYEEIINNMFQKWLASKVENLLNSYELYVDTF</sequence>
<accession>A0A2N6KA78</accession>
<comment type="catalytic activity">
    <reaction evidence="1">
        <text>[protein]-peptidylproline (omega=180) = [protein]-peptidylproline (omega=0)</text>
        <dbReference type="Rhea" id="RHEA:16237"/>
        <dbReference type="Rhea" id="RHEA-COMP:10747"/>
        <dbReference type="Rhea" id="RHEA-COMP:10748"/>
        <dbReference type="ChEBI" id="CHEBI:83833"/>
        <dbReference type="ChEBI" id="CHEBI:83834"/>
        <dbReference type="EC" id="5.2.1.8"/>
    </reaction>
</comment>
<evidence type="ECO:0000313" key="9">
    <source>
        <dbReference type="Proteomes" id="UP000235025"/>
    </source>
</evidence>
<dbReference type="PANTHER" id="PTHR47245">
    <property type="entry name" value="PEPTIDYLPROLYL ISOMERASE"/>
    <property type="match status" value="1"/>
</dbReference>
<dbReference type="EMBL" id="NMQA01000339">
    <property type="protein sequence ID" value="PLZ95126.1"/>
    <property type="molecule type" value="Genomic_DNA"/>
</dbReference>
<dbReference type="InterPro" id="IPR046357">
    <property type="entry name" value="PPIase_dom_sf"/>
</dbReference>
<dbReference type="GO" id="GO:0003755">
    <property type="term" value="F:peptidyl-prolyl cis-trans isomerase activity"/>
    <property type="evidence" value="ECO:0007669"/>
    <property type="project" value="UniProtKB-KW"/>
</dbReference>
<keyword evidence="5 6" id="KW-0413">Isomerase</keyword>
<dbReference type="SUPFAM" id="SSF54534">
    <property type="entry name" value="FKBP-like"/>
    <property type="match status" value="1"/>
</dbReference>
<dbReference type="SUPFAM" id="SSF109998">
    <property type="entry name" value="Triger factor/SurA peptide-binding domain-like"/>
    <property type="match status" value="1"/>
</dbReference>
<evidence type="ECO:0000256" key="6">
    <source>
        <dbReference type="PROSITE-ProRule" id="PRU00278"/>
    </source>
</evidence>
<gene>
    <name evidence="8" type="ORF">CEN50_23305</name>
</gene>
<evidence type="ECO:0000256" key="3">
    <source>
        <dbReference type="ARBA" id="ARBA00022729"/>
    </source>
</evidence>
<dbReference type="InterPro" id="IPR050245">
    <property type="entry name" value="PrsA_foldase"/>
</dbReference>
<dbReference type="AlphaFoldDB" id="A0A2N6KA78"/>
<keyword evidence="4 6" id="KW-0697">Rotamase</keyword>
<feature type="domain" description="PpiC" evidence="7">
    <location>
        <begin position="119"/>
        <end position="210"/>
    </location>
</feature>
<evidence type="ECO:0000313" key="8">
    <source>
        <dbReference type="EMBL" id="PLZ95126.1"/>
    </source>
</evidence>
<dbReference type="Pfam" id="PF00639">
    <property type="entry name" value="Rotamase"/>
    <property type="match status" value="1"/>
</dbReference>
<dbReference type="EC" id="5.2.1.8" evidence="2"/>
<evidence type="ECO:0000256" key="5">
    <source>
        <dbReference type="ARBA" id="ARBA00023235"/>
    </source>
</evidence>
<comment type="caution">
    <text evidence="8">The sequence shown here is derived from an EMBL/GenBank/DDBJ whole genome shotgun (WGS) entry which is preliminary data.</text>
</comment>
<evidence type="ECO:0000256" key="1">
    <source>
        <dbReference type="ARBA" id="ARBA00000971"/>
    </source>
</evidence>
<protein>
    <recommendedName>
        <fullName evidence="2">peptidylprolyl isomerase</fullName>
        <ecNumber evidence="2">5.2.1.8</ecNumber>
    </recommendedName>
</protein>